<reference evidence="3" key="1">
    <citation type="submission" date="2016-06" db="UniProtKB">
        <authorList>
            <consortium name="WormBaseParasite"/>
        </authorList>
    </citation>
    <scope>IDENTIFICATION</scope>
</reference>
<evidence type="ECO:0000313" key="3">
    <source>
        <dbReference type="WBParaSite" id="SSLN_0000219801-mRNA-1"/>
    </source>
</evidence>
<evidence type="ECO:0000313" key="1">
    <source>
        <dbReference type="EMBL" id="VDL88513.1"/>
    </source>
</evidence>
<gene>
    <name evidence="1" type="ORF">SSLN_LOCUS2128</name>
</gene>
<accession>A0A183SD30</accession>
<name>A0A183SD30_SCHSO</name>
<dbReference type="AlphaFoldDB" id="A0A183SD30"/>
<reference evidence="1 2" key="2">
    <citation type="submission" date="2018-11" db="EMBL/GenBank/DDBJ databases">
        <authorList>
            <consortium name="Pathogen Informatics"/>
        </authorList>
    </citation>
    <scope>NUCLEOTIDE SEQUENCE [LARGE SCALE GENOMIC DNA]</scope>
    <source>
        <strain evidence="1 2">NST_G2</strain>
    </source>
</reference>
<dbReference type="WBParaSite" id="SSLN_0000219801-mRNA-1">
    <property type="protein sequence ID" value="SSLN_0000219801-mRNA-1"/>
    <property type="gene ID" value="SSLN_0000219801"/>
</dbReference>
<keyword evidence="2" id="KW-1185">Reference proteome</keyword>
<dbReference type="Proteomes" id="UP000275846">
    <property type="component" value="Unassembled WGS sequence"/>
</dbReference>
<protein>
    <submittedName>
        <fullName evidence="1 3">Uncharacterized protein</fullName>
    </submittedName>
</protein>
<proteinExistence type="predicted"/>
<dbReference type="EMBL" id="UYSU01032177">
    <property type="protein sequence ID" value="VDL88513.1"/>
    <property type="molecule type" value="Genomic_DNA"/>
</dbReference>
<organism evidence="3">
    <name type="scientific">Schistocephalus solidus</name>
    <name type="common">Tapeworm</name>
    <dbReference type="NCBI Taxonomy" id="70667"/>
    <lineage>
        <taxon>Eukaryota</taxon>
        <taxon>Metazoa</taxon>
        <taxon>Spiralia</taxon>
        <taxon>Lophotrochozoa</taxon>
        <taxon>Platyhelminthes</taxon>
        <taxon>Cestoda</taxon>
        <taxon>Eucestoda</taxon>
        <taxon>Diphyllobothriidea</taxon>
        <taxon>Diphyllobothriidae</taxon>
        <taxon>Schistocephalus</taxon>
    </lineage>
</organism>
<evidence type="ECO:0000313" key="2">
    <source>
        <dbReference type="Proteomes" id="UP000275846"/>
    </source>
</evidence>
<sequence length="238" mass="26570">MVMTTYDATKDKFYVDLHALQVTVPKADNLTVLGDINARIGQTTLPGRECWVSRVSSPAEQHLLPPTDAGEGHVDPPSVTTLAVAGLCSRPEARSTGRVGDQGDPRCRWLDGALTRHLQNYVPTSSPTKVPSPRQHQDCFDDNDTNVSNLLAGRNGLHKVYMDLRTVATKAAFFICRRLVQQRLREMQDVWMAESLRKSQVYADRNEMKNFFKPSMAPAARGPHRCSVLTAKSRILKR</sequence>